<evidence type="ECO:0000256" key="1">
    <source>
        <dbReference type="ARBA" id="ARBA00001946"/>
    </source>
</evidence>
<feature type="domain" description="Polymerase beta nucleotidyltransferase" evidence="8">
    <location>
        <begin position="7"/>
        <end position="92"/>
    </location>
</feature>
<evidence type="ECO:0000256" key="6">
    <source>
        <dbReference type="ARBA" id="ARBA00022840"/>
    </source>
</evidence>
<dbReference type="Gene3D" id="3.30.460.10">
    <property type="entry name" value="Beta Polymerase, domain 2"/>
    <property type="match status" value="1"/>
</dbReference>
<evidence type="ECO:0000256" key="7">
    <source>
        <dbReference type="ARBA" id="ARBA00022842"/>
    </source>
</evidence>
<dbReference type="InterPro" id="IPR041633">
    <property type="entry name" value="Polbeta"/>
</dbReference>
<dbReference type="PANTHER" id="PTHR33571">
    <property type="entry name" value="SSL8005 PROTEIN"/>
    <property type="match status" value="1"/>
</dbReference>
<evidence type="ECO:0000259" key="8">
    <source>
        <dbReference type="Pfam" id="PF18765"/>
    </source>
</evidence>
<evidence type="ECO:0000313" key="9">
    <source>
        <dbReference type="EMBL" id="KKP63097.1"/>
    </source>
</evidence>
<dbReference type="InterPro" id="IPR052038">
    <property type="entry name" value="Type-VII_TA_antitoxin"/>
</dbReference>
<sequence>MKQDIDNIINILQGYKVKKAALFGSYARGDNNEKSDIDILIEPANGTTLFDMAGMQIDLQDSLKKSVDVVTYGSINPMLKDKILKDEKVIYQI</sequence>
<dbReference type="GO" id="GO:0046872">
    <property type="term" value="F:metal ion binding"/>
    <property type="evidence" value="ECO:0007669"/>
    <property type="project" value="UniProtKB-KW"/>
</dbReference>
<protein>
    <submittedName>
        <fullName evidence="9">Polymerase beta domain protein region protein</fullName>
    </submittedName>
</protein>
<accession>A0A0G0E6Z5</accession>
<dbReference type="InterPro" id="IPR043519">
    <property type="entry name" value="NT_sf"/>
</dbReference>
<evidence type="ECO:0000256" key="2">
    <source>
        <dbReference type="ARBA" id="ARBA00022679"/>
    </source>
</evidence>
<organism evidence="9 10">
    <name type="scientific">Candidatus Roizmanbacteria bacterium GW2011_GWC2_34_23</name>
    <dbReference type="NCBI Taxonomy" id="1618484"/>
    <lineage>
        <taxon>Bacteria</taxon>
        <taxon>Candidatus Roizmaniibacteriota</taxon>
    </lineage>
</organism>
<comment type="caution">
    <text evidence="9">The sequence shown here is derived from an EMBL/GenBank/DDBJ whole genome shotgun (WGS) entry which is preliminary data.</text>
</comment>
<evidence type="ECO:0000256" key="4">
    <source>
        <dbReference type="ARBA" id="ARBA00022723"/>
    </source>
</evidence>
<dbReference type="STRING" id="1618484.UR56_C0002G0074"/>
<evidence type="ECO:0000256" key="5">
    <source>
        <dbReference type="ARBA" id="ARBA00022741"/>
    </source>
</evidence>
<reference evidence="9 10" key="1">
    <citation type="journal article" date="2015" name="Nature">
        <title>rRNA introns, odd ribosomes, and small enigmatic genomes across a large radiation of phyla.</title>
        <authorList>
            <person name="Brown C.T."/>
            <person name="Hug L.A."/>
            <person name="Thomas B.C."/>
            <person name="Sharon I."/>
            <person name="Castelle C.J."/>
            <person name="Singh A."/>
            <person name="Wilkins M.J."/>
            <person name="Williams K.H."/>
            <person name="Banfield J.F."/>
        </authorList>
    </citation>
    <scope>NUCLEOTIDE SEQUENCE [LARGE SCALE GENOMIC DNA]</scope>
</reference>
<keyword evidence="2" id="KW-0808">Transferase</keyword>
<comment type="cofactor">
    <cofactor evidence="1">
        <name>Mg(2+)</name>
        <dbReference type="ChEBI" id="CHEBI:18420"/>
    </cofactor>
</comment>
<keyword evidence="6" id="KW-0067">ATP-binding</keyword>
<proteinExistence type="predicted"/>
<dbReference type="EMBL" id="LBPR01000002">
    <property type="protein sequence ID" value="KKP63097.1"/>
    <property type="molecule type" value="Genomic_DNA"/>
</dbReference>
<dbReference type="GO" id="GO:0005524">
    <property type="term" value="F:ATP binding"/>
    <property type="evidence" value="ECO:0007669"/>
    <property type="project" value="UniProtKB-KW"/>
</dbReference>
<keyword evidence="7" id="KW-0460">Magnesium</keyword>
<dbReference type="SUPFAM" id="SSF81301">
    <property type="entry name" value="Nucleotidyltransferase"/>
    <property type="match status" value="1"/>
</dbReference>
<dbReference type="Pfam" id="PF18765">
    <property type="entry name" value="Polbeta"/>
    <property type="match status" value="1"/>
</dbReference>
<keyword evidence="4" id="KW-0479">Metal-binding</keyword>
<keyword evidence="3" id="KW-0548">Nucleotidyltransferase</keyword>
<dbReference type="PANTHER" id="PTHR33571:SF14">
    <property type="entry name" value="PROTEIN ADENYLYLTRANSFERASE MJ0435-RELATED"/>
    <property type="match status" value="1"/>
</dbReference>
<evidence type="ECO:0000256" key="3">
    <source>
        <dbReference type="ARBA" id="ARBA00022695"/>
    </source>
</evidence>
<dbReference type="GO" id="GO:0016779">
    <property type="term" value="F:nucleotidyltransferase activity"/>
    <property type="evidence" value="ECO:0007669"/>
    <property type="project" value="UniProtKB-KW"/>
</dbReference>
<evidence type="ECO:0000313" key="10">
    <source>
        <dbReference type="Proteomes" id="UP000034004"/>
    </source>
</evidence>
<dbReference type="AlphaFoldDB" id="A0A0G0E6Z5"/>
<dbReference type="Proteomes" id="UP000034004">
    <property type="component" value="Unassembled WGS sequence"/>
</dbReference>
<gene>
    <name evidence="9" type="ORF">UR56_C0002G0074</name>
</gene>
<name>A0A0G0E6Z5_9BACT</name>
<dbReference type="CDD" id="cd05403">
    <property type="entry name" value="NT_KNTase_like"/>
    <property type="match status" value="1"/>
</dbReference>
<keyword evidence="5" id="KW-0547">Nucleotide-binding</keyword>